<dbReference type="RefSeq" id="XP_072854678.1">
    <property type="nucleotide sequence ID" value="XM_072998577.1"/>
</dbReference>
<dbReference type="Pfam" id="PF15344">
    <property type="entry name" value="FAM217"/>
    <property type="match status" value="1"/>
</dbReference>
<dbReference type="GeneID" id="110077087"/>
<feature type="compositionally biased region" description="Basic residues" evidence="1">
    <location>
        <begin position="420"/>
        <end position="430"/>
    </location>
</feature>
<name>A0ABM5GAJ7_9SAUR</name>
<gene>
    <name evidence="3" type="primary">FAM217A</name>
</gene>
<evidence type="ECO:0000313" key="2">
    <source>
        <dbReference type="Proteomes" id="UP001652642"/>
    </source>
</evidence>
<organism evidence="2 3">
    <name type="scientific">Pogona vitticeps</name>
    <name type="common">central bearded dragon</name>
    <dbReference type="NCBI Taxonomy" id="103695"/>
    <lineage>
        <taxon>Eukaryota</taxon>
        <taxon>Metazoa</taxon>
        <taxon>Chordata</taxon>
        <taxon>Craniata</taxon>
        <taxon>Vertebrata</taxon>
        <taxon>Euteleostomi</taxon>
        <taxon>Lepidosauria</taxon>
        <taxon>Squamata</taxon>
        <taxon>Bifurcata</taxon>
        <taxon>Unidentata</taxon>
        <taxon>Episquamata</taxon>
        <taxon>Toxicofera</taxon>
        <taxon>Iguania</taxon>
        <taxon>Acrodonta</taxon>
        <taxon>Agamidae</taxon>
        <taxon>Amphibolurinae</taxon>
        <taxon>Pogona</taxon>
    </lineage>
</organism>
<keyword evidence="2" id="KW-1185">Reference proteome</keyword>
<feature type="compositionally biased region" description="Polar residues" evidence="1">
    <location>
        <begin position="397"/>
        <end position="414"/>
    </location>
</feature>
<dbReference type="Proteomes" id="UP001652642">
    <property type="component" value="Chromosome 4"/>
</dbReference>
<reference evidence="3" key="1">
    <citation type="submission" date="2025-08" db="UniProtKB">
        <authorList>
            <consortium name="RefSeq"/>
        </authorList>
    </citation>
    <scope>IDENTIFICATION</scope>
</reference>
<sequence length="466" mass="52136">MLQVLQNKYCKDFAFLQDHYKAAMEQLAALNLSNNTRTPELNSNSKQRPFYSWSYRNHQGSNSVSRDFKKPLIEVASGSNDAPIHINTNPLVHSFMKTHHSFSNPEAQKTMLENYCRNGDADFSKKANEVCAADSYPTTDSSSDDMSSVLKWNLKKGNSNVEQKFSTEEKDMCESEKKKKALLNYLKNVNINLKPEPIEHKEGTSSSVDSNTFSYPDFLPPPYNTLDLQKISKCDDWRACLNAPVDAPIEKLISRLVVMERLQHLTVLREGTKETVSPTMAFNNRTGSSKDVYPLKLLKPSNLSCPQTTFDGDPHSFGCCMHEPSVSKYVCQHCHSKWNSGASSSVRSSTKNIRAFSNTCKCPKASVTLDSSNVVTQRSLSCPGSSSKIQPGIKTTYPKSLSPSTTVASSLPDNESTKSKQQRTKRKSCRKNGALMSKPFHAQRLKSLSFTSKQNCSHIDHQWAVE</sequence>
<evidence type="ECO:0000256" key="1">
    <source>
        <dbReference type="SAM" id="MobiDB-lite"/>
    </source>
</evidence>
<dbReference type="PANTHER" id="PTHR22145:SF4">
    <property type="entry name" value="PROTEIN FAM217A"/>
    <property type="match status" value="1"/>
</dbReference>
<feature type="region of interest" description="Disordered" evidence="1">
    <location>
        <begin position="393"/>
        <end position="436"/>
    </location>
</feature>
<dbReference type="InterPro" id="IPR029266">
    <property type="entry name" value="FAM217"/>
</dbReference>
<evidence type="ECO:0000313" key="3">
    <source>
        <dbReference type="RefSeq" id="XP_072854678.1"/>
    </source>
</evidence>
<protein>
    <submittedName>
        <fullName evidence="3">Protein FAM217A isoform X1</fullName>
    </submittedName>
</protein>
<dbReference type="PANTHER" id="PTHR22145">
    <property type="entry name" value="SI:CH211-266K22.6"/>
    <property type="match status" value="1"/>
</dbReference>
<accession>A0ABM5GAJ7</accession>
<proteinExistence type="predicted"/>